<dbReference type="EMBL" id="OC316560">
    <property type="protein sequence ID" value="CAD7392570.1"/>
    <property type="molecule type" value="Genomic_DNA"/>
</dbReference>
<organism evidence="1">
    <name type="scientific">Timema cristinae</name>
    <name type="common">Walking stick</name>
    <dbReference type="NCBI Taxonomy" id="61476"/>
    <lineage>
        <taxon>Eukaryota</taxon>
        <taxon>Metazoa</taxon>
        <taxon>Ecdysozoa</taxon>
        <taxon>Arthropoda</taxon>
        <taxon>Hexapoda</taxon>
        <taxon>Insecta</taxon>
        <taxon>Pterygota</taxon>
        <taxon>Neoptera</taxon>
        <taxon>Polyneoptera</taxon>
        <taxon>Phasmatodea</taxon>
        <taxon>Timematodea</taxon>
        <taxon>Timematoidea</taxon>
        <taxon>Timematidae</taxon>
        <taxon>Timema</taxon>
    </lineage>
</organism>
<name>A0A7R9CAQ8_TIMCR</name>
<gene>
    <name evidence="1" type="ORF">TCEB3V08_LOCUS584</name>
</gene>
<protein>
    <submittedName>
        <fullName evidence="1">Uncharacterized protein</fullName>
    </submittedName>
</protein>
<proteinExistence type="predicted"/>
<sequence length="150" mass="17477">MKCHLRKVLQKHLMNRVEFSQKHSHSQQDYVIAKAKLQIFLVQWHEGLMALVAANRPVRFFLSYQNPTTAQATHIEKVCYNILKLTKYPKITLQFEDRLCGLVIIGSDFGPRGPGFDSCHGTSKFSEKSFQIIWEAFNFHNTLKWDFGFN</sequence>
<reference evidence="1" key="1">
    <citation type="submission" date="2020-11" db="EMBL/GenBank/DDBJ databases">
        <authorList>
            <person name="Tran Van P."/>
        </authorList>
    </citation>
    <scope>NUCLEOTIDE SEQUENCE</scope>
</reference>
<evidence type="ECO:0000313" key="1">
    <source>
        <dbReference type="EMBL" id="CAD7392570.1"/>
    </source>
</evidence>
<accession>A0A7R9CAQ8</accession>
<dbReference type="AlphaFoldDB" id="A0A7R9CAQ8"/>